<proteinExistence type="predicted"/>
<reference evidence="1 2" key="1">
    <citation type="submission" date="2020-11" db="EMBL/GenBank/DDBJ databases">
        <title>Pedobacter endophytica, an endophytic bacteria isolated form Carex pumila.</title>
        <authorList>
            <person name="Peng Y."/>
            <person name="Jiang L."/>
            <person name="Lee J."/>
        </authorList>
    </citation>
    <scope>NUCLEOTIDE SEQUENCE [LARGE SCALE GENOMIC DNA]</scope>
    <source>
        <strain evidence="1 2">JBR3-12</strain>
    </source>
</reference>
<gene>
    <name evidence="1" type="ORF">IZT61_03720</name>
</gene>
<evidence type="ECO:0000313" key="1">
    <source>
        <dbReference type="EMBL" id="QPH40400.1"/>
    </source>
</evidence>
<evidence type="ECO:0000313" key="2">
    <source>
        <dbReference type="Proteomes" id="UP000594759"/>
    </source>
</evidence>
<accession>A0A7S9PZZ0</accession>
<organism evidence="1 2">
    <name type="scientific">Pedobacter endophyticus</name>
    <dbReference type="NCBI Taxonomy" id="2789740"/>
    <lineage>
        <taxon>Bacteria</taxon>
        <taxon>Pseudomonadati</taxon>
        <taxon>Bacteroidota</taxon>
        <taxon>Sphingobacteriia</taxon>
        <taxon>Sphingobacteriales</taxon>
        <taxon>Sphingobacteriaceae</taxon>
        <taxon>Pedobacter</taxon>
    </lineage>
</organism>
<keyword evidence="2" id="KW-1185">Reference proteome</keyword>
<protein>
    <submittedName>
        <fullName evidence="1">Uncharacterized protein</fullName>
    </submittedName>
</protein>
<dbReference type="Proteomes" id="UP000594759">
    <property type="component" value="Chromosome"/>
</dbReference>
<sequence length="65" mass="7745">MKKSPMLIKRCLANRTQLERIKVGDLIADEFGKYGKVNNIEKVHYKKELHYYFYLDKSGTIFFIT</sequence>
<name>A0A7S9PZZ0_9SPHI</name>
<dbReference type="KEGG" id="pex:IZT61_03720"/>
<dbReference type="RefSeq" id="WP_196099854.1">
    <property type="nucleotide sequence ID" value="NZ_CP064939.1"/>
</dbReference>
<dbReference type="AlphaFoldDB" id="A0A7S9PZZ0"/>
<dbReference type="EMBL" id="CP064939">
    <property type="protein sequence ID" value="QPH40400.1"/>
    <property type="molecule type" value="Genomic_DNA"/>
</dbReference>